<dbReference type="Proteomes" id="UP000295657">
    <property type="component" value="Unassembled WGS sequence"/>
</dbReference>
<keyword evidence="1" id="KW-0812">Transmembrane</keyword>
<feature type="transmembrane region" description="Helical" evidence="1">
    <location>
        <begin position="94"/>
        <end position="115"/>
    </location>
</feature>
<dbReference type="RefSeq" id="WP_133544723.1">
    <property type="nucleotide sequence ID" value="NZ_SNYQ01000004.1"/>
</dbReference>
<organism evidence="2 3">
    <name type="scientific">Mesocricetibacter intestinalis</name>
    <dbReference type="NCBI Taxonomy" id="1521930"/>
    <lineage>
        <taxon>Bacteria</taxon>
        <taxon>Pseudomonadati</taxon>
        <taxon>Pseudomonadota</taxon>
        <taxon>Gammaproteobacteria</taxon>
        <taxon>Pasteurellales</taxon>
        <taxon>Pasteurellaceae</taxon>
        <taxon>Mesocricetibacter</taxon>
    </lineage>
</organism>
<sequence>MRRSKFIPLIINILISLTSLAYPLIWLMAPQQNQIGAAGLAPVLALLWFIQGLIAGKATYLPRSFSFAVGFFFCIITLSGRFGAMYWYPVLMNGLMLLLFGASLFSRYSLVERLARLQTPDLPQEAILYTRRVTQLWCAVFILNILITASLILLHEYYYWALFSGLISYIIMALVMSAEWLVRRRKLKKYR</sequence>
<name>A0A4R6V8A4_9PAST</name>
<comment type="caution">
    <text evidence="2">The sequence shown here is derived from an EMBL/GenBank/DDBJ whole genome shotgun (WGS) entry which is preliminary data.</text>
</comment>
<proteinExistence type="predicted"/>
<dbReference type="EMBL" id="SNYQ01000004">
    <property type="protein sequence ID" value="TDQ57682.1"/>
    <property type="molecule type" value="Genomic_DNA"/>
</dbReference>
<feature type="transmembrane region" description="Helical" evidence="1">
    <location>
        <begin position="136"/>
        <end position="154"/>
    </location>
</feature>
<dbReference type="OrthoDB" id="8537043at2"/>
<evidence type="ECO:0000313" key="3">
    <source>
        <dbReference type="Proteomes" id="UP000295657"/>
    </source>
</evidence>
<feature type="transmembrane region" description="Helical" evidence="1">
    <location>
        <begin position="35"/>
        <end position="55"/>
    </location>
</feature>
<keyword evidence="1" id="KW-0472">Membrane</keyword>
<protein>
    <submittedName>
        <fullName evidence="2">Putative membrane protein</fullName>
    </submittedName>
</protein>
<accession>A0A4R6V8A4</accession>
<dbReference type="AlphaFoldDB" id="A0A4R6V8A4"/>
<feature type="transmembrane region" description="Helical" evidence="1">
    <location>
        <begin position="160"/>
        <end position="182"/>
    </location>
</feature>
<keyword evidence="3" id="KW-1185">Reference proteome</keyword>
<gene>
    <name evidence="2" type="ORF">EDC45_1329</name>
</gene>
<evidence type="ECO:0000313" key="2">
    <source>
        <dbReference type="EMBL" id="TDQ57682.1"/>
    </source>
</evidence>
<feature type="transmembrane region" description="Helical" evidence="1">
    <location>
        <begin position="67"/>
        <end position="88"/>
    </location>
</feature>
<evidence type="ECO:0000256" key="1">
    <source>
        <dbReference type="SAM" id="Phobius"/>
    </source>
</evidence>
<reference evidence="2 3" key="1">
    <citation type="submission" date="2019-03" db="EMBL/GenBank/DDBJ databases">
        <title>Genomic Encyclopedia of Type Strains, Phase IV (KMG-IV): sequencing the most valuable type-strain genomes for metagenomic binning, comparative biology and taxonomic classification.</title>
        <authorList>
            <person name="Goeker M."/>
        </authorList>
    </citation>
    <scope>NUCLEOTIDE SEQUENCE [LARGE SCALE GENOMIC DNA]</scope>
    <source>
        <strain evidence="2 3">DSM 28403</strain>
    </source>
</reference>
<keyword evidence="1" id="KW-1133">Transmembrane helix</keyword>
<feature type="transmembrane region" description="Helical" evidence="1">
    <location>
        <begin position="7"/>
        <end position="29"/>
    </location>
</feature>